<keyword evidence="5 6" id="KW-0472">Membrane</keyword>
<dbReference type="Proteomes" id="UP001158576">
    <property type="component" value="Chromosome XSR"/>
</dbReference>
<dbReference type="EMBL" id="OU015569">
    <property type="protein sequence ID" value="CAG5094608.1"/>
    <property type="molecule type" value="Genomic_DNA"/>
</dbReference>
<organism evidence="8 9">
    <name type="scientific">Oikopleura dioica</name>
    <name type="common">Tunicate</name>
    <dbReference type="NCBI Taxonomy" id="34765"/>
    <lineage>
        <taxon>Eukaryota</taxon>
        <taxon>Metazoa</taxon>
        <taxon>Chordata</taxon>
        <taxon>Tunicata</taxon>
        <taxon>Appendicularia</taxon>
        <taxon>Copelata</taxon>
        <taxon>Oikopleuridae</taxon>
        <taxon>Oikopleura</taxon>
    </lineage>
</organism>
<evidence type="ECO:0000259" key="7">
    <source>
        <dbReference type="PROSITE" id="PS50850"/>
    </source>
</evidence>
<dbReference type="InterPro" id="IPR011701">
    <property type="entry name" value="MFS"/>
</dbReference>
<evidence type="ECO:0000256" key="5">
    <source>
        <dbReference type="ARBA" id="ARBA00023136"/>
    </source>
</evidence>
<feature type="transmembrane region" description="Helical" evidence="6">
    <location>
        <begin position="390"/>
        <end position="414"/>
    </location>
</feature>
<reference evidence="8 9" key="1">
    <citation type="submission" date="2021-04" db="EMBL/GenBank/DDBJ databases">
        <authorList>
            <person name="Bliznina A."/>
        </authorList>
    </citation>
    <scope>NUCLEOTIDE SEQUENCE [LARGE SCALE GENOMIC DNA]</scope>
</reference>
<feature type="transmembrane region" description="Helical" evidence="6">
    <location>
        <begin position="286"/>
        <end position="305"/>
    </location>
</feature>
<evidence type="ECO:0000256" key="1">
    <source>
        <dbReference type="ARBA" id="ARBA00004141"/>
    </source>
</evidence>
<feature type="transmembrane region" description="Helical" evidence="6">
    <location>
        <begin position="126"/>
        <end position="150"/>
    </location>
</feature>
<feature type="transmembrane region" description="Helical" evidence="6">
    <location>
        <begin position="95"/>
        <end position="114"/>
    </location>
</feature>
<proteinExistence type="predicted"/>
<comment type="subcellular location">
    <subcellularLocation>
        <location evidence="1">Membrane</location>
        <topology evidence="1">Multi-pass membrane protein</topology>
    </subcellularLocation>
</comment>
<dbReference type="InterPro" id="IPR020846">
    <property type="entry name" value="MFS_dom"/>
</dbReference>
<feature type="transmembrane region" description="Helical" evidence="6">
    <location>
        <begin position="426"/>
        <end position="448"/>
    </location>
</feature>
<dbReference type="PANTHER" id="PTHR23506:SF26">
    <property type="entry name" value="MFS-TYPE TRANSPORTER SLC18B1"/>
    <property type="match status" value="1"/>
</dbReference>
<feature type="transmembrane region" description="Helical" evidence="6">
    <location>
        <begin position="162"/>
        <end position="185"/>
    </location>
</feature>
<feature type="transmembrane region" description="Helical" evidence="6">
    <location>
        <begin position="191"/>
        <end position="211"/>
    </location>
</feature>
<dbReference type="SUPFAM" id="SSF103473">
    <property type="entry name" value="MFS general substrate transporter"/>
    <property type="match status" value="1"/>
</dbReference>
<evidence type="ECO:0000256" key="3">
    <source>
        <dbReference type="ARBA" id="ARBA00022692"/>
    </source>
</evidence>
<sequence length="526" mass="58015">MKDKSENCEEYEEQSSEKSIVPLRRYQIVVLCLCCYINFISNMSFTILASFFDDNATKHGLTKTEVGFIVAIYAGIATVGCPIFGIFLAQIGKKFTLIAGLTCAAVCAGLFAFLDDIEDPSTYLWIGILLRGVQAVGVSAYFTATYALLVEEWRGSRLSLALGVYEAFTGLGMILGPITGSILYSVGGYRLPFLVVCGMLLLAAIINLAALENKDVFGQIGADEDEALLGNETISTKDGIKTLLSSGLFLIPNLLMIPVWSCMDFAIPFVGTYLEECEPGTTKIQVGLLFVVFAVAYMLTSPLWGFLCGQFPVSRSLMFWGSFLAALSYFFLGPSPWLQNIGLYYSCSFTRIALVMAVLGLSLAAAIIPSCNEMVEVARAEGVEEQTSDFIGGLINSLIFLGEFVGPTFGGYMLDYAHGDFPVGCSFFSIVCMVIVFLCGVWWIGLLMKRKWKQKKESAAERDIRNIRNTEERYSRRIRRRIHSQHYQISTGPKSLTESLGSSLRIPMHCHEPRTSEQVSSDEFPI</sequence>
<evidence type="ECO:0000313" key="9">
    <source>
        <dbReference type="Proteomes" id="UP001158576"/>
    </source>
</evidence>
<dbReference type="InterPro" id="IPR036259">
    <property type="entry name" value="MFS_trans_sf"/>
</dbReference>
<dbReference type="Gene3D" id="1.20.1250.20">
    <property type="entry name" value="MFS general substrate transporter like domains"/>
    <property type="match status" value="2"/>
</dbReference>
<feature type="transmembrane region" description="Helical" evidence="6">
    <location>
        <begin position="343"/>
        <end position="369"/>
    </location>
</feature>
<gene>
    <name evidence="8" type="ORF">OKIOD_LOCUS5264</name>
</gene>
<accession>A0ABN7S9D6</accession>
<dbReference type="PANTHER" id="PTHR23506">
    <property type="entry name" value="GH10249P"/>
    <property type="match status" value="1"/>
</dbReference>
<feature type="domain" description="Major facilitator superfamily (MFS) profile" evidence="7">
    <location>
        <begin position="30"/>
        <end position="449"/>
    </location>
</feature>
<feature type="transmembrane region" description="Helical" evidence="6">
    <location>
        <begin position="28"/>
        <end position="48"/>
    </location>
</feature>
<keyword evidence="2" id="KW-0813">Transport</keyword>
<evidence type="ECO:0000256" key="2">
    <source>
        <dbReference type="ARBA" id="ARBA00022448"/>
    </source>
</evidence>
<name>A0ABN7S9D6_OIKDI</name>
<feature type="transmembrane region" description="Helical" evidence="6">
    <location>
        <begin position="317"/>
        <end position="337"/>
    </location>
</feature>
<keyword evidence="3 6" id="KW-0812">Transmembrane</keyword>
<protein>
    <submittedName>
        <fullName evidence="8">Oidioi.mRNA.OKI2018_I69.XSR.g13706.t1.cds</fullName>
    </submittedName>
</protein>
<dbReference type="Pfam" id="PF07690">
    <property type="entry name" value="MFS_1"/>
    <property type="match status" value="1"/>
</dbReference>
<dbReference type="PROSITE" id="PS50850">
    <property type="entry name" value="MFS"/>
    <property type="match status" value="1"/>
</dbReference>
<feature type="transmembrane region" description="Helical" evidence="6">
    <location>
        <begin position="247"/>
        <end position="274"/>
    </location>
</feature>
<evidence type="ECO:0000313" key="8">
    <source>
        <dbReference type="EMBL" id="CAG5094608.1"/>
    </source>
</evidence>
<evidence type="ECO:0000256" key="6">
    <source>
        <dbReference type="SAM" id="Phobius"/>
    </source>
</evidence>
<evidence type="ECO:0000256" key="4">
    <source>
        <dbReference type="ARBA" id="ARBA00022989"/>
    </source>
</evidence>
<feature type="transmembrane region" description="Helical" evidence="6">
    <location>
        <begin position="68"/>
        <end position="88"/>
    </location>
</feature>
<keyword evidence="4 6" id="KW-1133">Transmembrane helix</keyword>
<keyword evidence="9" id="KW-1185">Reference proteome</keyword>
<dbReference type="InterPro" id="IPR050930">
    <property type="entry name" value="MFS_Vesicular_Transporter"/>
</dbReference>